<keyword evidence="2 3" id="KW-0378">Hydrolase</keyword>
<comment type="similarity">
    <text evidence="1">Belongs to the 4-hydroxybenzoyl-CoA thioesterase family.</text>
</comment>
<dbReference type="Gene3D" id="3.10.129.10">
    <property type="entry name" value="Hotdog Thioesterase"/>
    <property type="match status" value="1"/>
</dbReference>
<dbReference type="CDD" id="cd00586">
    <property type="entry name" value="4HBT"/>
    <property type="match status" value="1"/>
</dbReference>
<dbReference type="Proteomes" id="UP000588068">
    <property type="component" value="Unassembled WGS sequence"/>
</dbReference>
<organism evidence="3 4">
    <name type="scientific">Povalibacter uvarum</name>
    <dbReference type="NCBI Taxonomy" id="732238"/>
    <lineage>
        <taxon>Bacteria</taxon>
        <taxon>Pseudomonadati</taxon>
        <taxon>Pseudomonadota</taxon>
        <taxon>Gammaproteobacteria</taxon>
        <taxon>Steroidobacterales</taxon>
        <taxon>Steroidobacteraceae</taxon>
        <taxon>Povalibacter</taxon>
    </lineage>
</organism>
<dbReference type="GO" id="GO:0047617">
    <property type="term" value="F:fatty acyl-CoA hydrolase activity"/>
    <property type="evidence" value="ECO:0007669"/>
    <property type="project" value="TreeGrafter"/>
</dbReference>
<evidence type="ECO:0000313" key="3">
    <source>
        <dbReference type="EMBL" id="MBB6092223.1"/>
    </source>
</evidence>
<dbReference type="FunFam" id="3.10.129.10:FF:000004">
    <property type="entry name" value="Tol-pal system-associated acyl-CoA thioesterase"/>
    <property type="match status" value="1"/>
</dbReference>
<dbReference type="EMBL" id="JACHHZ010000001">
    <property type="protein sequence ID" value="MBB6092223.1"/>
    <property type="molecule type" value="Genomic_DNA"/>
</dbReference>
<name>A0A841HHR2_9GAMM</name>
<dbReference type="InterPro" id="IPR050563">
    <property type="entry name" value="4-hydroxybenzoyl-CoA_TE"/>
</dbReference>
<dbReference type="InterPro" id="IPR006684">
    <property type="entry name" value="YbgC/YbaW"/>
</dbReference>
<dbReference type="NCBIfam" id="TIGR00051">
    <property type="entry name" value="YbgC/FadM family acyl-CoA thioesterase"/>
    <property type="match status" value="1"/>
</dbReference>
<proteinExistence type="inferred from homology"/>
<dbReference type="AlphaFoldDB" id="A0A841HHR2"/>
<dbReference type="PANTHER" id="PTHR31793">
    <property type="entry name" value="4-HYDROXYBENZOYL-COA THIOESTERASE FAMILY MEMBER"/>
    <property type="match status" value="1"/>
</dbReference>
<dbReference type="InterPro" id="IPR029069">
    <property type="entry name" value="HotDog_dom_sf"/>
</dbReference>
<evidence type="ECO:0000256" key="2">
    <source>
        <dbReference type="ARBA" id="ARBA00022801"/>
    </source>
</evidence>
<accession>A0A841HHR2</accession>
<gene>
    <name evidence="3" type="ORF">HNQ60_001069</name>
</gene>
<dbReference type="PANTHER" id="PTHR31793:SF37">
    <property type="entry name" value="ACYL-COA THIOESTER HYDROLASE YBGC"/>
    <property type="match status" value="1"/>
</dbReference>
<dbReference type="SUPFAM" id="SSF54637">
    <property type="entry name" value="Thioesterase/thiol ester dehydrase-isomerase"/>
    <property type="match status" value="1"/>
</dbReference>
<evidence type="ECO:0000313" key="4">
    <source>
        <dbReference type="Proteomes" id="UP000588068"/>
    </source>
</evidence>
<sequence>MSGPVANFFSWPVRVYWEDTDAGGIVYYANYLKFMERARSEWLRALGIEQGPLQRDHGLMFVVVDAASHFQRPARYGDLLHVSCEIEKWTKVSLTFRQEITRTTEASDRELLVTGTVRVACLDATKFRPRALPDSLVQQMTVSGES</sequence>
<dbReference type="NCBIfam" id="TIGR02799">
    <property type="entry name" value="thio_ybgC"/>
    <property type="match status" value="1"/>
</dbReference>
<reference evidence="3 4" key="1">
    <citation type="submission" date="2020-08" db="EMBL/GenBank/DDBJ databases">
        <title>Genomic Encyclopedia of Type Strains, Phase IV (KMG-IV): sequencing the most valuable type-strain genomes for metagenomic binning, comparative biology and taxonomic classification.</title>
        <authorList>
            <person name="Goeker M."/>
        </authorList>
    </citation>
    <scope>NUCLEOTIDE SEQUENCE [LARGE SCALE GENOMIC DNA]</scope>
    <source>
        <strain evidence="3 4">DSM 26723</strain>
    </source>
</reference>
<comment type="caution">
    <text evidence="3">The sequence shown here is derived from an EMBL/GenBank/DDBJ whole genome shotgun (WGS) entry which is preliminary data.</text>
</comment>
<keyword evidence="4" id="KW-1185">Reference proteome</keyword>
<dbReference type="RefSeq" id="WP_221304024.1">
    <property type="nucleotide sequence ID" value="NZ_JACHHZ010000001.1"/>
</dbReference>
<dbReference type="InterPro" id="IPR014166">
    <property type="entry name" value="Tol-Pal_acyl-CoA_thioesterase"/>
</dbReference>
<dbReference type="PIRSF" id="PIRSF003230">
    <property type="entry name" value="YbgC"/>
    <property type="match status" value="1"/>
</dbReference>
<evidence type="ECO:0000256" key="1">
    <source>
        <dbReference type="ARBA" id="ARBA00005953"/>
    </source>
</evidence>
<protein>
    <submittedName>
        <fullName evidence="3">Acyl-CoA thioester hydrolase</fullName>
        <ecNumber evidence="3">3.1.2.-</ecNumber>
    </submittedName>
</protein>
<dbReference type="Pfam" id="PF13279">
    <property type="entry name" value="4HBT_2"/>
    <property type="match status" value="1"/>
</dbReference>
<dbReference type="EC" id="3.1.2.-" evidence="3"/>